<dbReference type="PROSITE" id="PS50096">
    <property type="entry name" value="IQ"/>
    <property type="match status" value="1"/>
</dbReference>
<dbReference type="InterPro" id="IPR049016">
    <property type="entry name" value="MYO6_lever"/>
</dbReference>
<dbReference type="PROSITE" id="PS51456">
    <property type="entry name" value="MYOSIN_MOTOR"/>
    <property type="match status" value="1"/>
</dbReference>
<dbReference type="Pfam" id="PF21521">
    <property type="entry name" value="MYO6_lever"/>
    <property type="match status" value="1"/>
</dbReference>
<dbReference type="GO" id="GO:0000146">
    <property type="term" value="F:microfilament motor activity"/>
    <property type="evidence" value="ECO:0007669"/>
    <property type="project" value="TreeGrafter"/>
</dbReference>
<dbReference type="Gene3D" id="1.20.58.530">
    <property type="match status" value="1"/>
</dbReference>
<dbReference type="InterPro" id="IPR032412">
    <property type="entry name" value="Myosin-VI_CBD"/>
</dbReference>
<dbReference type="FunFam" id="1.10.10.820:FF:000001">
    <property type="entry name" value="Myosin heavy chain"/>
    <property type="match status" value="1"/>
</dbReference>
<dbReference type="FunFam" id="1.20.58.530:FF:000006">
    <property type="entry name" value="Putative unconventional myosin-VI"/>
    <property type="match status" value="1"/>
</dbReference>
<dbReference type="InterPro" id="IPR004009">
    <property type="entry name" value="SH3_Myosin"/>
</dbReference>
<dbReference type="CDD" id="cd21759">
    <property type="entry name" value="CBD_MYO6-like"/>
    <property type="match status" value="1"/>
</dbReference>
<dbReference type="SUPFAM" id="SSF52540">
    <property type="entry name" value="P-loop containing nucleoside triphosphate hydrolases"/>
    <property type="match status" value="1"/>
</dbReference>
<dbReference type="InterPro" id="IPR001609">
    <property type="entry name" value="Myosin_head_motor_dom-like"/>
</dbReference>
<dbReference type="Gene3D" id="3.40.850.10">
    <property type="entry name" value="Kinesin motor domain"/>
    <property type="match status" value="1"/>
</dbReference>
<dbReference type="PROSITE" id="PS51844">
    <property type="entry name" value="SH3_LIKE"/>
    <property type="match status" value="1"/>
</dbReference>
<dbReference type="PANTHER" id="PTHR13140:SF745">
    <property type="entry name" value="UNCONVENTIONAL MYOSIN-VI"/>
    <property type="match status" value="1"/>
</dbReference>
<evidence type="ECO:0000313" key="15">
    <source>
        <dbReference type="EMBL" id="OQV11705.1"/>
    </source>
</evidence>
<evidence type="ECO:0000256" key="9">
    <source>
        <dbReference type="ARBA" id="ARBA00023175"/>
    </source>
</evidence>
<evidence type="ECO:0000256" key="5">
    <source>
        <dbReference type="ARBA" id="ARBA00022741"/>
    </source>
</evidence>
<dbReference type="GO" id="GO:0030048">
    <property type="term" value="P:actin filament-based movement"/>
    <property type="evidence" value="ECO:0007669"/>
    <property type="project" value="TreeGrafter"/>
</dbReference>
<dbReference type="Gene3D" id="3.30.70.1590">
    <property type="match status" value="1"/>
</dbReference>
<dbReference type="PANTHER" id="PTHR13140">
    <property type="entry name" value="MYOSIN"/>
    <property type="match status" value="1"/>
</dbReference>
<proteinExistence type="inferred from homology"/>
<dbReference type="Proteomes" id="UP000192578">
    <property type="component" value="Unassembled WGS sequence"/>
</dbReference>
<dbReference type="GO" id="GO:0051015">
    <property type="term" value="F:actin filament binding"/>
    <property type="evidence" value="ECO:0007669"/>
    <property type="project" value="InterPro"/>
</dbReference>
<evidence type="ECO:0000256" key="6">
    <source>
        <dbReference type="ARBA" id="ARBA00022840"/>
    </source>
</evidence>
<dbReference type="AlphaFoldDB" id="A0A1W0W926"/>
<feature type="domain" description="Myosin motor" evidence="13">
    <location>
        <begin position="58"/>
        <end position="766"/>
    </location>
</feature>
<keyword evidence="9 11" id="KW-0505">Motor protein</keyword>
<evidence type="ECO:0000256" key="8">
    <source>
        <dbReference type="ARBA" id="ARBA00023123"/>
    </source>
</evidence>
<evidence type="ECO:0000313" key="16">
    <source>
        <dbReference type="Proteomes" id="UP000192578"/>
    </source>
</evidence>
<keyword evidence="3" id="KW-0963">Cytoplasm</keyword>
<dbReference type="InterPro" id="IPR036114">
    <property type="entry name" value="MYSc_Myo6"/>
</dbReference>
<dbReference type="GO" id="GO:0005516">
    <property type="term" value="F:calmodulin binding"/>
    <property type="evidence" value="ECO:0007669"/>
    <property type="project" value="UniProtKB-KW"/>
</dbReference>
<gene>
    <name evidence="15" type="ORF">BV898_13978</name>
</gene>
<keyword evidence="4" id="KW-0597">Phosphoprotein</keyword>
<dbReference type="InterPro" id="IPR036961">
    <property type="entry name" value="Kinesin_motor_dom_sf"/>
</dbReference>
<dbReference type="OrthoDB" id="6108017at2759"/>
<dbReference type="Pfam" id="PF16521">
    <property type="entry name" value="Myosin-VI_CBD"/>
    <property type="match status" value="1"/>
</dbReference>
<dbReference type="Gene3D" id="2.30.30.360">
    <property type="entry name" value="Myosin S1 fragment, N-terminal"/>
    <property type="match status" value="1"/>
</dbReference>
<dbReference type="GO" id="GO:0016459">
    <property type="term" value="C:myosin complex"/>
    <property type="evidence" value="ECO:0007669"/>
    <property type="project" value="UniProtKB-KW"/>
</dbReference>
<evidence type="ECO:0000259" key="13">
    <source>
        <dbReference type="PROSITE" id="PS51456"/>
    </source>
</evidence>
<dbReference type="Gene3D" id="6.10.220.10">
    <property type="match status" value="1"/>
</dbReference>
<dbReference type="Gene3D" id="1.10.10.820">
    <property type="match status" value="1"/>
</dbReference>
<dbReference type="CDD" id="cd01382">
    <property type="entry name" value="MYSc_Myo6"/>
    <property type="match status" value="1"/>
</dbReference>
<dbReference type="SMART" id="SM00242">
    <property type="entry name" value="MYSc"/>
    <property type="match status" value="1"/>
</dbReference>
<evidence type="ECO:0000256" key="2">
    <source>
        <dbReference type="ARBA" id="ARBA00008314"/>
    </source>
</evidence>
<evidence type="ECO:0000256" key="10">
    <source>
        <dbReference type="ARBA" id="ARBA00023203"/>
    </source>
</evidence>
<protein>
    <submittedName>
        <fullName evidence="15">Myosin heavy chain 95F</fullName>
    </submittedName>
</protein>
<evidence type="ECO:0000256" key="1">
    <source>
        <dbReference type="ARBA" id="ARBA00004496"/>
    </source>
</evidence>
<accession>A0A1W0W926</accession>
<dbReference type="GO" id="GO:0005524">
    <property type="term" value="F:ATP binding"/>
    <property type="evidence" value="ECO:0007669"/>
    <property type="project" value="UniProtKB-UniRule"/>
</dbReference>
<feature type="domain" description="Myosin N-terminal SH3-like" evidence="14">
    <location>
        <begin position="3"/>
        <end position="54"/>
    </location>
</feature>
<keyword evidence="6 11" id="KW-0067">ATP-binding</keyword>
<evidence type="ECO:0000256" key="3">
    <source>
        <dbReference type="ARBA" id="ARBA00022490"/>
    </source>
</evidence>
<name>A0A1W0W926_HYPEX</name>
<keyword evidence="5 11" id="KW-0547">Nucleotide-binding</keyword>
<keyword evidence="7" id="KW-0112">Calmodulin-binding</keyword>
<dbReference type="EMBL" id="MTYJ01000163">
    <property type="protein sequence ID" value="OQV11705.1"/>
    <property type="molecule type" value="Genomic_DNA"/>
</dbReference>
<dbReference type="InterPro" id="IPR027417">
    <property type="entry name" value="P-loop_NTPase"/>
</dbReference>
<dbReference type="Pfam" id="PF00063">
    <property type="entry name" value="Myosin_head"/>
    <property type="match status" value="1"/>
</dbReference>
<dbReference type="FunFam" id="3.40.850.10:FF:000018">
    <property type="entry name" value="unconventional myosin-VI isoform X1"/>
    <property type="match status" value="1"/>
</dbReference>
<evidence type="ECO:0000256" key="11">
    <source>
        <dbReference type="PROSITE-ProRule" id="PRU00782"/>
    </source>
</evidence>
<keyword evidence="8 11" id="KW-0518">Myosin</keyword>
<dbReference type="Pfam" id="PF02736">
    <property type="entry name" value="Myosin_N"/>
    <property type="match status" value="1"/>
</dbReference>
<reference evidence="16" key="1">
    <citation type="submission" date="2017-01" db="EMBL/GenBank/DDBJ databases">
        <title>Comparative genomics of anhydrobiosis in the tardigrade Hypsibius dujardini.</title>
        <authorList>
            <person name="Yoshida Y."/>
            <person name="Koutsovoulos G."/>
            <person name="Laetsch D."/>
            <person name="Stevens L."/>
            <person name="Kumar S."/>
            <person name="Horikawa D."/>
            <person name="Ishino K."/>
            <person name="Komine S."/>
            <person name="Tomita M."/>
            <person name="Blaxter M."/>
            <person name="Arakawa K."/>
        </authorList>
    </citation>
    <scope>NUCLEOTIDE SEQUENCE [LARGE SCALE GENOMIC DNA]</scope>
    <source>
        <strain evidence="16">Z151</strain>
    </source>
</reference>
<sequence length="1230" mass="140220">MDAGKGKVWAPDPAEGYKLGKVVDIGSEEITVEIAGTNGKTVSAPYDRVYPAEADEKKTVDDNCSLMHVNEATLLHNVRLRYSKDLIYTYVANILIAVNPYKELPELYSIDTIKSYQGKSLGTLPPHVFAIADKSFRDLRVLKQSQAIIVSGESGAGKTESTKYILRYLCESFSAQSGGKLEERILEANPILEAFGNAKTMRNNNSSRFGKFVEIHFTTKQQVAGGFISHYLLEKSRICMQSEGERNYHIFYQMLAGAPDNLKEKFRLTSPADFQYLSRGVTKFFATKANQKALASKGLQTVASSDSILDDVRDFKRTDTSLAHLGLSEEEKLLVYATVAAVLHLGNIAFEDSGDAKDGCRIAKKSEQSLILTSALMGVNKDEMRDALTCRVMQAARGGVKGTVIRVNLKHYEAASARDALAKSIYSKLFDFIVAKINDGIPFTASQYYIGILDIAGFEYFTVNSFEQFCINYCNEKLQQFFNERILKAEQQLYEKEGLGVGKISYIDNQDCIDLIEMKGTGLLDLLDEESKLPKPSSSNFTTVIHAKHKNHFRLAIPRKSKLKEHRDLREEDGFLIRHFAGAVCYQTSQFIEKNNDALHASLEALLQESENLKFLIQNEENGNFQSANQGKLSFISVGSKFRTQLKQLMEKLGSTGTSFIRCIKPNMTQVDQRFEGGLVLNQLQCSGMTSVLQLMQQGYPSRTFFADLYTMYKQYLPKGLSNLDPRLFCKALFRALGLNDTDYKFGMTRVFFKPGKFAEFDQMLKADPENLAKLVEKVKVWLLHARWRKAQYGAWSVLKLKNKIAYRKAALIKLQSHLRKHIAMKKYRPRILGLKRIRMLEGQLDKMQALAQELKADREVGLTQVITLKQNMDRISKEIRNEKMKTAEIDPAIKSLMDSVQRTLDDLQKRVQAQKTKEEQERIRKIQEEMEKERKRREEEIRQKKAEEEERLQRIQLEERRKIEEERARLMEQDNKKLAEKLQQERLQRMEEQQARDVQAEQEERDRALAVRLANGGAVDDTSSLSRSGSVMKQNQANKKYDLAKWKYAELRDSINTSCDLELLEACREEFHRRLKVYHAWKAKNKKPNDGSDGPRAPNSVTDSMHDEMARLAGAPKNQPNEQRYFRIPFVRPTSNGVSPAKKGFWYAHFDGAWIARQMEIYPDKQPVLLTAGKDDMNMCELSLEDTGLTQKRGAQILESDFQEEWTKYGGGDYIRTQARQPAGRPAKL</sequence>
<dbReference type="CDD" id="cd21958">
    <property type="entry name" value="MyUb_Myo6"/>
    <property type="match status" value="1"/>
</dbReference>
<dbReference type="GO" id="GO:0030139">
    <property type="term" value="C:endocytic vesicle"/>
    <property type="evidence" value="ECO:0007669"/>
    <property type="project" value="TreeGrafter"/>
</dbReference>
<feature type="region of interest" description="Disordered" evidence="12">
    <location>
        <begin position="932"/>
        <end position="951"/>
    </location>
</feature>
<dbReference type="PRINTS" id="PR00193">
    <property type="entry name" value="MYOSINHEAVY"/>
</dbReference>
<evidence type="ECO:0000256" key="4">
    <source>
        <dbReference type="ARBA" id="ARBA00022553"/>
    </source>
</evidence>
<evidence type="ECO:0000256" key="7">
    <source>
        <dbReference type="ARBA" id="ARBA00022860"/>
    </source>
</evidence>
<comment type="caution">
    <text evidence="15">The sequence shown here is derived from an EMBL/GenBank/DDBJ whole genome shotgun (WGS) entry which is preliminary data.</text>
</comment>
<comment type="subcellular location">
    <subcellularLocation>
        <location evidence="1">Cytoplasm</location>
    </subcellularLocation>
</comment>
<keyword evidence="10 11" id="KW-0009">Actin-binding</keyword>
<evidence type="ECO:0000259" key="14">
    <source>
        <dbReference type="PROSITE" id="PS51844"/>
    </source>
</evidence>
<feature type="region of interest" description="Actin-binding" evidence="11">
    <location>
        <begin position="646"/>
        <end position="668"/>
    </location>
</feature>
<organism evidence="15 16">
    <name type="scientific">Hypsibius exemplaris</name>
    <name type="common">Freshwater tardigrade</name>
    <dbReference type="NCBI Taxonomy" id="2072580"/>
    <lineage>
        <taxon>Eukaryota</taxon>
        <taxon>Metazoa</taxon>
        <taxon>Ecdysozoa</taxon>
        <taxon>Tardigrada</taxon>
        <taxon>Eutardigrada</taxon>
        <taxon>Parachela</taxon>
        <taxon>Hypsibioidea</taxon>
        <taxon>Hypsibiidae</taxon>
        <taxon>Hypsibius</taxon>
    </lineage>
</organism>
<evidence type="ECO:0000256" key="12">
    <source>
        <dbReference type="SAM" id="MobiDB-lite"/>
    </source>
</evidence>
<dbReference type="InterPro" id="IPR008989">
    <property type="entry name" value="Myosin_S1_N"/>
</dbReference>
<dbReference type="GO" id="GO:0005886">
    <property type="term" value="C:plasma membrane"/>
    <property type="evidence" value="ECO:0007669"/>
    <property type="project" value="TreeGrafter"/>
</dbReference>
<dbReference type="Gene3D" id="1.20.120.720">
    <property type="entry name" value="Myosin VI head, motor domain, U50 subdomain"/>
    <property type="match status" value="1"/>
</dbReference>
<feature type="binding site" evidence="11">
    <location>
        <begin position="152"/>
        <end position="159"/>
    </location>
    <ligand>
        <name>ATP</name>
        <dbReference type="ChEBI" id="CHEBI:30616"/>
    </ligand>
</feature>
<keyword evidence="16" id="KW-1185">Reference proteome</keyword>
<dbReference type="GO" id="GO:0007015">
    <property type="term" value="P:actin filament organization"/>
    <property type="evidence" value="ECO:0007669"/>
    <property type="project" value="TreeGrafter"/>
</dbReference>
<comment type="similarity">
    <text evidence="2 11">Belongs to the TRAFAC class myosin-kinesin ATPase superfamily. Myosin family.</text>
</comment>